<gene>
    <name evidence="1" type="ORF">GLYMA_20G021400</name>
</gene>
<evidence type="ECO:0008006" key="4">
    <source>
        <dbReference type="Google" id="ProtNLM"/>
    </source>
</evidence>
<sequence length="79" mass="8962">MDLAARELITSASLGQVTQVQLDRAKVSTKSAVLMNLESRDIRRELGMEIIEEHTVMEYSKVNKKCEKCGHGEATYYTR</sequence>
<dbReference type="AlphaFoldDB" id="K7N0V8"/>
<reference evidence="2" key="2">
    <citation type="submission" date="2018-02" db="UniProtKB">
        <authorList>
            <consortium name="EnsemblPlants"/>
        </authorList>
    </citation>
    <scope>IDENTIFICATION</scope>
    <source>
        <strain evidence="2">Williams 82</strain>
    </source>
</reference>
<dbReference type="SMR" id="K7N0V8"/>
<dbReference type="EnsemblPlants" id="KRG89399">
    <property type="protein sequence ID" value="KRG89399"/>
    <property type="gene ID" value="GLYMA_20G021400"/>
</dbReference>
<keyword evidence="3" id="KW-1185">Reference proteome</keyword>
<reference evidence="1" key="3">
    <citation type="submission" date="2018-07" db="EMBL/GenBank/DDBJ databases">
        <title>WGS assembly of Glycine max.</title>
        <authorList>
            <person name="Schmutz J."/>
            <person name="Cannon S."/>
            <person name="Schlueter J."/>
            <person name="Ma J."/>
            <person name="Mitros T."/>
            <person name="Nelson W."/>
            <person name="Hyten D."/>
            <person name="Song Q."/>
            <person name="Thelen J."/>
            <person name="Cheng J."/>
            <person name="Xu D."/>
            <person name="Hellsten U."/>
            <person name="May G."/>
            <person name="Yu Y."/>
            <person name="Sakurai T."/>
            <person name="Umezawa T."/>
            <person name="Bhattacharyya M."/>
            <person name="Sandhu D."/>
            <person name="Valliyodan B."/>
            <person name="Lindquist E."/>
            <person name="Peto M."/>
            <person name="Grant D."/>
            <person name="Shu S."/>
            <person name="Goodstein D."/>
            <person name="Barry K."/>
            <person name="Futrell-Griggs M."/>
            <person name="Abernathy B."/>
            <person name="Du J."/>
            <person name="Tian Z."/>
            <person name="Zhu L."/>
            <person name="Gill N."/>
            <person name="Joshi T."/>
            <person name="Libault M."/>
            <person name="Sethuraman A."/>
            <person name="Zhang X."/>
            <person name="Shinozaki K."/>
            <person name="Nguyen H."/>
            <person name="Wing R."/>
            <person name="Cregan P."/>
            <person name="Specht J."/>
            <person name="Grimwood J."/>
            <person name="Rokhsar D."/>
            <person name="Stacey G."/>
            <person name="Shoemaker R."/>
            <person name="Jackson S."/>
        </authorList>
    </citation>
    <scope>NUCLEOTIDE SEQUENCE</scope>
    <source>
        <tissue evidence="1">Callus</tissue>
    </source>
</reference>
<evidence type="ECO:0000313" key="1">
    <source>
        <dbReference type="EMBL" id="KRG89399.1"/>
    </source>
</evidence>
<dbReference type="EMBL" id="CM000853">
    <property type="protein sequence ID" value="KRG89399.1"/>
    <property type="molecule type" value="Genomic_DNA"/>
</dbReference>
<dbReference type="PaxDb" id="3847-GLYMA20G02605.1"/>
<dbReference type="Gramene" id="KRG89399">
    <property type="protein sequence ID" value="KRG89399"/>
    <property type="gene ID" value="GLYMA_20G021400"/>
</dbReference>
<evidence type="ECO:0000313" key="2">
    <source>
        <dbReference type="EnsemblPlants" id="KRG89399"/>
    </source>
</evidence>
<dbReference type="STRING" id="3847.K7N0V8"/>
<organism evidence="2">
    <name type="scientific">Glycine max</name>
    <name type="common">Soybean</name>
    <name type="synonym">Glycine hispida</name>
    <dbReference type="NCBI Taxonomy" id="3847"/>
    <lineage>
        <taxon>Eukaryota</taxon>
        <taxon>Viridiplantae</taxon>
        <taxon>Streptophyta</taxon>
        <taxon>Embryophyta</taxon>
        <taxon>Tracheophyta</taxon>
        <taxon>Spermatophyta</taxon>
        <taxon>Magnoliopsida</taxon>
        <taxon>eudicotyledons</taxon>
        <taxon>Gunneridae</taxon>
        <taxon>Pentapetalae</taxon>
        <taxon>rosids</taxon>
        <taxon>fabids</taxon>
        <taxon>Fabales</taxon>
        <taxon>Fabaceae</taxon>
        <taxon>Papilionoideae</taxon>
        <taxon>50 kb inversion clade</taxon>
        <taxon>NPAAA clade</taxon>
        <taxon>indigoferoid/millettioid clade</taxon>
        <taxon>Phaseoleae</taxon>
        <taxon>Glycine</taxon>
        <taxon>Glycine subgen. Soja</taxon>
    </lineage>
</organism>
<name>K7N0V8_SOYBN</name>
<dbReference type="OrthoDB" id="10056816at2759"/>
<dbReference type="InParanoid" id="K7N0V8"/>
<protein>
    <recommendedName>
        <fullName evidence="4">TFIIS-type domain-containing protein</fullName>
    </recommendedName>
</protein>
<accession>K7N0V8</accession>
<proteinExistence type="predicted"/>
<reference evidence="1 2" key="1">
    <citation type="journal article" date="2010" name="Nature">
        <title>Genome sequence of the palaeopolyploid soybean.</title>
        <authorList>
            <person name="Schmutz J."/>
            <person name="Cannon S.B."/>
            <person name="Schlueter J."/>
            <person name="Ma J."/>
            <person name="Mitros T."/>
            <person name="Nelson W."/>
            <person name="Hyten D.L."/>
            <person name="Song Q."/>
            <person name="Thelen J.J."/>
            <person name="Cheng J."/>
            <person name="Xu D."/>
            <person name="Hellsten U."/>
            <person name="May G.D."/>
            <person name="Yu Y."/>
            <person name="Sakurai T."/>
            <person name="Umezawa T."/>
            <person name="Bhattacharyya M.K."/>
            <person name="Sandhu D."/>
            <person name="Valliyodan B."/>
            <person name="Lindquist E."/>
            <person name="Peto M."/>
            <person name="Grant D."/>
            <person name="Shu S."/>
            <person name="Goodstein D."/>
            <person name="Barry K."/>
            <person name="Futrell-Griggs M."/>
            <person name="Abernathy B."/>
            <person name="Du J."/>
            <person name="Tian Z."/>
            <person name="Zhu L."/>
            <person name="Gill N."/>
            <person name="Joshi T."/>
            <person name="Libault M."/>
            <person name="Sethuraman A."/>
            <person name="Zhang X.-C."/>
            <person name="Shinozaki K."/>
            <person name="Nguyen H.T."/>
            <person name="Wing R.A."/>
            <person name="Cregan P."/>
            <person name="Specht J."/>
            <person name="Grimwood J."/>
            <person name="Rokhsar D."/>
            <person name="Stacey G."/>
            <person name="Shoemaker R.C."/>
            <person name="Jackson S.A."/>
        </authorList>
    </citation>
    <scope>NUCLEOTIDE SEQUENCE [LARGE SCALE GENOMIC DNA]</scope>
    <source>
        <strain evidence="2">cv. Williams 82</strain>
        <tissue evidence="1">Callus</tissue>
    </source>
</reference>
<evidence type="ECO:0000313" key="3">
    <source>
        <dbReference type="Proteomes" id="UP000008827"/>
    </source>
</evidence>
<dbReference type="Proteomes" id="UP000008827">
    <property type="component" value="Chromosome 20"/>
</dbReference>
<dbReference type="HOGENOM" id="CLU_2610788_0_0_1"/>